<dbReference type="CDD" id="cd06583">
    <property type="entry name" value="PGRP"/>
    <property type="match status" value="1"/>
</dbReference>
<gene>
    <name evidence="7" type="ORF">DVA86_33195</name>
</gene>
<sequence>MAVLCGTAAAAAITLTVQPATATNAPEGDSMADAFTDAAEEYDVPRDLLVAVGYGETHLDGHNGEPSQDNGFGVMHLVSNPDRDSLGRASKITGESETDLKRETRANILGGAAVLRAHADALGLDAAERDELGKWYPAVARYGGAENKQLAKFYADSAYEILADGVRGGTDGGDRVRTRARDVAPDRGGYADVPDLGTRSPDYPPALWVPAHEANYAAGRSAAISQVVVHVTQGSYAGSISWFQNPEAEVSAHYVIRSADGEITQMVRDGDTAWHARDANSSALGIEHEGFIDDPSWFTDAMYRSSAALTKHLCDTHGIPKDREHIVGHSEVPGNDHTDPGPNWNWDTYMGYVNG</sequence>
<keyword evidence="4" id="KW-0961">Cell wall biogenesis/degradation</keyword>
<protein>
    <recommendedName>
        <fullName evidence="2">N-acetylmuramoyl-L-alanine amidase</fullName>
        <ecNumber evidence="2">3.5.1.28</ecNumber>
    </recommendedName>
</protein>
<dbReference type="GO" id="GO:0071555">
    <property type="term" value="P:cell wall organization"/>
    <property type="evidence" value="ECO:0007669"/>
    <property type="project" value="UniProtKB-KW"/>
</dbReference>
<dbReference type="Gene3D" id="1.10.530.10">
    <property type="match status" value="1"/>
</dbReference>
<accession>A0A345XYI1</accession>
<dbReference type="GO" id="GO:0008745">
    <property type="term" value="F:N-acetylmuramoyl-L-alanine amidase activity"/>
    <property type="evidence" value="ECO:0007669"/>
    <property type="project" value="UniProtKB-EC"/>
</dbReference>
<proteinExistence type="predicted"/>
<reference evidence="7 8" key="1">
    <citation type="submission" date="2018-07" db="EMBL/GenBank/DDBJ databases">
        <title>Draft genome of the type strain Streptomyces armeniacus ATCC 15676.</title>
        <authorList>
            <person name="Labana P."/>
            <person name="Gosse J.T."/>
            <person name="Boddy C.N."/>
        </authorList>
    </citation>
    <scope>NUCLEOTIDE SEQUENCE [LARGE SCALE GENOMIC DNA]</scope>
    <source>
        <strain evidence="7 8">ATCC 15676</strain>
    </source>
</reference>
<keyword evidence="5" id="KW-0732">Signal</keyword>
<dbReference type="PANTHER" id="PTHR30417">
    <property type="entry name" value="N-ACETYLMURAMOYL-L-ALANINE AMIDASE AMID"/>
    <property type="match status" value="1"/>
</dbReference>
<dbReference type="AlphaFoldDB" id="A0A345XYI1"/>
<feature type="chain" id="PRO_5016765087" description="N-acetylmuramoyl-L-alanine amidase" evidence="5">
    <location>
        <begin position="23"/>
        <end position="355"/>
    </location>
</feature>
<comment type="catalytic activity">
    <reaction evidence="1">
        <text>Hydrolyzes the link between N-acetylmuramoyl residues and L-amino acid residues in certain cell-wall glycopeptides.</text>
        <dbReference type="EC" id="3.5.1.28"/>
    </reaction>
</comment>
<keyword evidence="3" id="KW-0378">Hydrolase</keyword>
<organism evidence="7 8">
    <name type="scientific">Streptomyces armeniacus</name>
    <dbReference type="NCBI Taxonomy" id="83291"/>
    <lineage>
        <taxon>Bacteria</taxon>
        <taxon>Bacillati</taxon>
        <taxon>Actinomycetota</taxon>
        <taxon>Actinomycetes</taxon>
        <taxon>Kitasatosporales</taxon>
        <taxon>Streptomycetaceae</taxon>
        <taxon>Streptomyces</taxon>
    </lineage>
</organism>
<feature type="domain" description="N-acetylmuramoyl-L-alanine amidase" evidence="6">
    <location>
        <begin position="214"/>
        <end position="341"/>
    </location>
</feature>
<evidence type="ECO:0000256" key="5">
    <source>
        <dbReference type="SAM" id="SignalP"/>
    </source>
</evidence>
<dbReference type="SUPFAM" id="SSF55846">
    <property type="entry name" value="N-acetylmuramoyl-L-alanine amidase-like"/>
    <property type="match status" value="1"/>
</dbReference>
<evidence type="ECO:0000313" key="8">
    <source>
        <dbReference type="Proteomes" id="UP000254425"/>
    </source>
</evidence>
<dbReference type="SUPFAM" id="SSF53955">
    <property type="entry name" value="Lysozyme-like"/>
    <property type="match status" value="1"/>
</dbReference>
<dbReference type="EC" id="3.5.1.28" evidence="2"/>
<evidence type="ECO:0000259" key="6">
    <source>
        <dbReference type="SMART" id="SM00644"/>
    </source>
</evidence>
<keyword evidence="8" id="KW-1185">Reference proteome</keyword>
<dbReference type="PANTHER" id="PTHR30417:SF1">
    <property type="entry name" value="N-ACETYLMURAMOYL-L-ALANINE AMIDASE AMID"/>
    <property type="match status" value="1"/>
</dbReference>
<dbReference type="InterPro" id="IPR002502">
    <property type="entry name" value="Amidase_domain"/>
</dbReference>
<feature type="signal peptide" evidence="5">
    <location>
        <begin position="1"/>
        <end position="22"/>
    </location>
</feature>
<dbReference type="EMBL" id="CP031320">
    <property type="protein sequence ID" value="AXK36697.1"/>
    <property type="molecule type" value="Genomic_DNA"/>
</dbReference>
<dbReference type="Proteomes" id="UP000254425">
    <property type="component" value="Chromosome"/>
</dbReference>
<dbReference type="FunFam" id="3.40.80.10:FF:000006">
    <property type="entry name" value="N-acetylmuramoyl-L-alanine amidase"/>
    <property type="match status" value="1"/>
</dbReference>
<evidence type="ECO:0000256" key="4">
    <source>
        <dbReference type="ARBA" id="ARBA00023316"/>
    </source>
</evidence>
<evidence type="ECO:0000256" key="1">
    <source>
        <dbReference type="ARBA" id="ARBA00001561"/>
    </source>
</evidence>
<dbReference type="InterPro" id="IPR023346">
    <property type="entry name" value="Lysozyme-like_dom_sf"/>
</dbReference>
<dbReference type="KEGG" id="sarm:DVA86_33195"/>
<dbReference type="SMART" id="SM00644">
    <property type="entry name" value="Ami_2"/>
    <property type="match status" value="1"/>
</dbReference>
<dbReference type="GO" id="GO:0009253">
    <property type="term" value="P:peptidoglycan catabolic process"/>
    <property type="evidence" value="ECO:0007669"/>
    <property type="project" value="InterPro"/>
</dbReference>
<dbReference type="Gene3D" id="3.40.80.10">
    <property type="entry name" value="Peptidoglycan recognition protein-like"/>
    <property type="match status" value="1"/>
</dbReference>
<evidence type="ECO:0000256" key="3">
    <source>
        <dbReference type="ARBA" id="ARBA00022801"/>
    </source>
</evidence>
<dbReference type="InterPro" id="IPR051206">
    <property type="entry name" value="NAMLAA_amidase_2"/>
</dbReference>
<evidence type="ECO:0000256" key="2">
    <source>
        <dbReference type="ARBA" id="ARBA00011901"/>
    </source>
</evidence>
<evidence type="ECO:0000313" key="7">
    <source>
        <dbReference type="EMBL" id="AXK36697.1"/>
    </source>
</evidence>
<dbReference type="InterPro" id="IPR036505">
    <property type="entry name" value="Amidase/PGRP_sf"/>
</dbReference>
<dbReference type="Pfam" id="PF01510">
    <property type="entry name" value="Amidase_2"/>
    <property type="match status" value="1"/>
</dbReference>
<name>A0A345XYI1_9ACTN</name>
<dbReference type="GO" id="GO:0009254">
    <property type="term" value="P:peptidoglycan turnover"/>
    <property type="evidence" value="ECO:0007669"/>
    <property type="project" value="TreeGrafter"/>
</dbReference>